<dbReference type="GO" id="GO:0009103">
    <property type="term" value="P:lipopolysaccharide biosynthetic process"/>
    <property type="evidence" value="ECO:0007669"/>
    <property type="project" value="TreeGrafter"/>
</dbReference>
<keyword evidence="1" id="KW-1133">Transmembrane helix</keyword>
<sequence length="362" mass="38383">MTATVDTYVLGRRPALDGLRGLAVLAVVAGHSLLPFSGNSGTTGVTVFFTLSGFLITRLLLEEHRATGRVDVRAFYVRRARRLGPALVLFLAVSAVFLALSSADFTPWVASTLQVANFANLARTPMGGLAHMWSLSMEEQFYLVWAPLLALLLARGRRGLLGPVLIGGTVLSVAIRLGLVLGGASSQRIMFGPDSRADALLIGCLVAVYLPHLQSRHTARLAALGAVVLVACLPLGPQGAWTLLPVALATAAVVLWAVTTDATGPAHALLTWRPLTGLGRISYGIYLWHLPFALAFATGRSTWTAAALTLVTSLSLATVSYLLVEKPFLRGRGSSRPTLVVDSPVPRQRYAAHSGSHAARGR</sequence>
<feature type="transmembrane region" description="Helical" evidence="1">
    <location>
        <begin position="160"/>
        <end position="183"/>
    </location>
</feature>
<proteinExistence type="predicted"/>
<feature type="transmembrane region" description="Helical" evidence="1">
    <location>
        <begin position="303"/>
        <end position="324"/>
    </location>
</feature>
<dbReference type="GO" id="GO:0016747">
    <property type="term" value="F:acyltransferase activity, transferring groups other than amino-acyl groups"/>
    <property type="evidence" value="ECO:0007669"/>
    <property type="project" value="InterPro"/>
</dbReference>
<dbReference type="EMBL" id="LT629711">
    <property type="protein sequence ID" value="SDP26563.1"/>
    <property type="molecule type" value="Genomic_DNA"/>
</dbReference>
<dbReference type="Proteomes" id="UP000199077">
    <property type="component" value="Chromosome I"/>
</dbReference>
<keyword evidence="4" id="KW-1185">Reference proteome</keyword>
<keyword evidence="3" id="KW-0378">Hydrolase</keyword>
<dbReference type="AlphaFoldDB" id="A0A1H0RAH2"/>
<keyword evidence="3" id="KW-0808">Transferase</keyword>
<dbReference type="PANTHER" id="PTHR23028:SF53">
    <property type="entry name" value="ACYL_TRANSF_3 DOMAIN-CONTAINING PROTEIN"/>
    <property type="match status" value="1"/>
</dbReference>
<organism evidence="3 4">
    <name type="scientific">Pedococcus dokdonensis</name>
    <dbReference type="NCBI Taxonomy" id="443156"/>
    <lineage>
        <taxon>Bacteria</taxon>
        <taxon>Bacillati</taxon>
        <taxon>Actinomycetota</taxon>
        <taxon>Actinomycetes</taxon>
        <taxon>Micrococcales</taxon>
        <taxon>Intrasporangiaceae</taxon>
        <taxon>Pedococcus</taxon>
    </lineage>
</organism>
<feature type="transmembrane region" description="Helical" evidence="1">
    <location>
        <begin position="280"/>
        <end position="297"/>
    </location>
</feature>
<dbReference type="GO" id="GO:0016020">
    <property type="term" value="C:membrane"/>
    <property type="evidence" value="ECO:0007669"/>
    <property type="project" value="TreeGrafter"/>
</dbReference>
<dbReference type="GO" id="GO:0016787">
    <property type="term" value="F:hydrolase activity"/>
    <property type="evidence" value="ECO:0007669"/>
    <property type="project" value="UniProtKB-KW"/>
</dbReference>
<feature type="transmembrane region" description="Helical" evidence="1">
    <location>
        <begin position="82"/>
        <end position="103"/>
    </location>
</feature>
<dbReference type="PANTHER" id="PTHR23028">
    <property type="entry name" value="ACETYLTRANSFERASE"/>
    <property type="match status" value="1"/>
</dbReference>
<reference evidence="4" key="1">
    <citation type="submission" date="2016-10" db="EMBL/GenBank/DDBJ databases">
        <authorList>
            <person name="Varghese N."/>
            <person name="Submissions S."/>
        </authorList>
    </citation>
    <scope>NUCLEOTIDE SEQUENCE [LARGE SCALE GENOMIC DNA]</scope>
    <source>
        <strain evidence="4">DSM 22329</strain>
    </source>
</reference>
<protein>
    <submittedName>
        <fullName evidence="3">Peptidoglycan/LPS O-acetylase OafA/YrhL, contains acyltransferase and SGNH-hydrolase domains</fullName>
    </submittedName>
</protein>
<dbReference type="OrthoDB" id="3404679at2"/>
<gene>
    <name evidence="3" type="ORF">SAMN04489867_1899</name>
</gene>
<accession>A0A1H0RAH2</accession>
<dbReference type="STRING" id="443156.SAMN04489867_1899"/>
<feature type="transmembrane region" description="Helical" evidence="1">
    <location>
        <begin position="242"/>
        <end position="259"/>
    </location>
</feature>
<name>A0A1H0RAH2_9MICO</name>
<keyword evidence="1" id="KW-0812">Transmembrane</keyword>
<feature type="transmembrane region" description="Helical" evidence="1">
    <location>
        <begin position="195"/>
        <end position="212"/>
    </location>
</feature>
<feature type="transmembrane region" description="Helical" evidence="1">
    <location>
        <begin position="130"/>
        <end position="153"/>
    </location>
</feature>
<dbReference type="Pfam" id="PF01757">
    <property type="entry name" value="Acyl_transf_3"/>
    <property type="match status" value="1"/>
</dbReference>
<evidence type="ECO:0000256" key="1">
    <source>
        <dbReference type="SAM" id="Phobius"/>
    </source>
</evidence>
<dbReference type="InterPro" id="IPR002656">
    <property type="entry name" value="Acyl_transf_3_dom"/>
</dbReference>
<dbReference type="RefSeq" id="WP_091784478.1">
    <property type="nucleotide sequence ID" value="NZ_LT629711.1"/>
</dbReference>
<keyword evidence="1" id="KW-0472">Membrane</keyword>
<feature type="domain" description="Acyltransferase 3" evidence="2">
    <location>
        <begin position="14"/>
        <end position="317"/>
    </location>
</feature>
<keyword evidence="3" id="KW-0012">Acyltransferase</keyword>
<evidence type="ECO:0000313" key="4">
    <source>
        <dbReference type="Proteomes" id="UP000199077"/>
    </source>
</evidence>
<dbReference type="InterPro" id="IPR050879">
    <property type="entry name" value="Acyltransferase_3"/>
</dbReference>
<feature type="transmembrane region" description="Helical" evidence="1">
    <location>
        <begin position="44"/>
        <end position="61"/>
    </location>
</feature>
<evidence type="ECO:0000313" key="3">
    <source>
        <dbReference type="EMBL" id="SDP26563.1"/>
    </source>
</evidence>
<evidence type="ECO:0000259" key="2">
    <source>
        <dbReference type="Pfam" id="PF01757"/>
    </source>
</evidence>
<feature type="transmembrane region" description="Helical" evidence="1">
    <location>
        <begin position="219"/>
        <end position="236"/>
    </location>
</feature>